<name>A0A9E8CIN7_9HYPH</name>
<dbReference type="CDD" id="cd00754">
    <property type="entry name" value="Ubl_MoaD"/>
    <property type="match status" value="1"/>
</dbReference>
<evidence type="ECO:0000313" key="1">
    <source>
        <dbReference type="EMBL" id="UZF85017.1"/>
    </source>
</evidence>
<dbReference type="AlphaFoldDB" id="A0A9E8CIN7"/>
<reference evidence="1" key="1">
    <citation type="submission" date="2022-08" db="EMBL/GenBank/DDBJ databases">
        <title>Complete Genome Sequences of 2 Bosea sp. soil isolates.</title>
        <authorList>
            <person name="Alvarez Arevalo M."/>
            <person name="Sterndorff E.B."/>
            <person name="Faurdal D."/>
            <person name="Joergensen T.S."/>
            <person name="Weber T."/>
        </authorList>
    </citation>
    <scope>NUCLEOTIDE SEQUENCE</scope>
    <source>
        <strain evidence="1">NBC_00436</strain>
    </source>
</reference>
<dbReference type="InterPro" id="IPR016155">
    <property type="entry name" value="Mopterin_synth/thiamin_S_b"/>
</dbReference>
<dbReference type="Pfam" id="PF02597">
    <property type="entry name" value="ThiS"/>
    <property type="match status" value="1"/>
</dbReference>
<dbReference type="Gene3D" id="3.10.20.30">
    <property type="match status" value="1"/>
</dbReference>
<protein>
    <submittedName>
        <fullName evidence="1">Molybdopterin converting factor subunit 1</fullName>
    </submittedName>
</protein>
<organism evidence="1">
    <name type="scientific">Bosea sp. NBC_00436</name>
    <dbReference type="NCBI Taxonomy" id="2969620"/>
    <lineage>
        <taxon>Bacteria</taxon>
        <taxon>Pseudomonadati</taxon>
        <taxon>Pseudomonadota</taxon>
        <taxon>Alphaproteobacteria</taxon>
        <taxon>Hyphomicrobiales</taxon>
        <taxon>Boseaceae</taxon>
        <taxon>Bosea</taxon>
    </lineage>
</organism>
<dbReference type="EMBL" id="CP102774">
    <property type="protein sequence ID" value="UZF85017.1"/>
    <property type="molecule type" value="Genomic_DNA"/>
</dbReference>
<dbReference type="SUPFAM" id="SSF54285">
    <property type="entry name" value="MoaD/ThiS"/>
    <property type="match status" value="1"/>
</dbReference>
<gene>
    <name evidence="1" type="primary">moaD</name>
    <name evidence="1" type="ORF">NWE54_14340</name>
</gene>
<dbReference type="NCBIfam" id="TIGR01682">
    <property type="entry name" value="moaD"/>
    <property type="match status" value="1"/>
</dbReference>
<dbReference type="InterPro" id="IPR012675">
    <property type="entry name" value="Beta-grasp_dom_sf"/>
</dbReference>
<accession>A0A9E8CIN7</accession>
<proteinExistence type="predicted"/>
<dbReference type="InterPro" id="IPR003749">
    <property type="entry name" value="ThiS/MoaD-like"/>
</dbReference>
<sequence>MSTATATAAAGTRTVRIVYFAWVRERVGLPEETLDIPTDLATVTDLVRWLKARGEGYEAAFADETIVRAALDHVHAKPHAGLGTAREIAFFPPMTGG</sequence>